<dbReference type="Gene3D" id="1.20.1050.10">
    <property type="match status" value="1"/>
</dbReference>
<feature type="domain" description="GST N-terminal" evidence="1">
    <location>
        <begin position="1"/>
        <end position="79"/>
    </location>
</feature>
<keyword evidence="2" id="KW-0808">Transferase</keyword>
<protein>
    <submittedName>
        <fullName evidence="2">Glutathione S-transferase</fullName>
    </submittedName>
</protein>
<dbReference type="RefSeq" id="WP_110257357.1">
    <property type="nucleotide sequence ID" value="NZ_QJKB01000010.1"/>
</dbReference>
<dbReference type="InterPro" id="IPR036282">
    <property type="entry name" value="Glutathione-S-Trfase_C_sf"/>
</dbReference>
<dbReference type="PANTHER" id="PTHR42673">
    <property type="entry name" value="MALEYLACETOACETATE ISOMERASE"/>
    <property type="match status" value="1"/>
</dbReference>
<keyword evidence="3" id="KW-1185">Reference proteome</keyword>
<reference evidence="2 3" key="1">
    <citation type="submission" date="2018-05" db="EMBL/GenBank/DDBJ databases">
        <title>Genomic Encyclopedia of Type Strains, Phase IV (KMG-IV): sequencing the most valuable type-strain genomes for metagenomic binning, comparative biology and taxonomic classification.</title>
        <authorList>
            <person name="Goeker M."/>
        </authorList>
    </citation>
    <scope>NUCLEOTIDE SEQUENCE [LARGE SCALE GENOMIC DNA]</scope>
    <source>
        <strain evidence="2 3">DSM 19792</strain>
    </source>
</reference>
<comment type="caution">
    <text evidence="2">The sequence shown here is derived from an EMBL/GenBank/DDBJ whole genome shotgun (WGS) entry which is preliminary data.</text>
</comment>
<accession>A0A318J0C4</accession>
<name>A0A318J0C4_9BURK</name>
<dbReference type="PANTHER" id="PTHR42673:SF21">
    <property type="entry name" value="GLUTATHIONE S-TRANSFERASE YFCF"/>
    <property type="match status" value="1"/>
</dbReference>
<dbReference type="InterPro" id="IPR036249">
    <property type="entry name" value="Thioredoxin-like_sf"/>
</dbReference>
<dbReference type="SFLD" id="SFLDS00019">
    <property type="entry name" value="Glutathione_Transferase_(cytos"/>
    <property type="match status" value="1"/>
</dbReference>
<dbReference type="GO" id="GO:0006559">
    <property type="term" value="P:L-phenylalanine catabolic process"/>
    <property type="evidence" value="ECO:0007669"/>
    <property type="project" value="TreeGrafter"/>
</dbReference>
<dbReference type="PROSITE" id="PS50404">
    <property type="entry name" value="GST_NTER"/>
    <property type="match status" value="1"/>
</dbReference>
<dbReference type="AlphaFoldDB" id="A0A318J0C4"/>
<dbReference type="SUPFAM" id="SSF52833">
    <property type="entry name" value="Thioredoxin-like"/>
    <property type="match status" value="1"/>
</dbReference>
<dbReference type="Gene3D" id="3.40.30.10">
    <property type="entry name" value="Glutaredoxin"/>
    <property type="match status" value="1"/>
</dbReference>
<proteinExistence type="predicted"/>
<evidence type="ECO:0000259" key="1">
    <source>
        <dbReference type="PROSITE" id="PS50404"/>
    </source>
</evidence>
<evidence type="ECO:0000313" key="3">
    <source>
        <dbReference type="Proteomes" id="UP000247792"/>
    </source>
</evidence>
<dbReference type="OrthoDB" id="5242791at2"/>
<dbReference type="Proteomes" id="UP000247792">
    <property type="component" value="Unassembled WGS sequence"/>
</dbReference>
<dbReference type="EMBL" id="QJKB01000010">
    <property type="protein sequence ID" value="PXX39697.1"/>
    <property type="molecule type" value="Genomic_DNA"/>
</dbReference>
<dbReference type="InterPro" id="IPR004045">
    <property type="entry name" value="Glutathione_S-Trfase_N"/>
</dbReference>
<dbReference type="InterPro" id="IPR040079">
    <property type="entry name" value="Glutathione_S-Trfase"/>
</dbReference>
<evidence type="ECO:0000313" key="2">
    <source>
        <dbReference type="EMBL" id="PXX39697.1"/>
    </source>
</evidence>
<sequence>MKIRFYHAPDANCCERLLWILDYKQVEYERIDVGLGDVGEQVRLLSPFARVPLMEVDGVALSESMAMAEFIEEIAPDPPLQYEAAFARAQVREICEAVNSSIHPQQNSSTVRFFHPDWNKDQMRPVRAKWLLMNLQKLQPRLWQSSQFAVGTKFTQADIFVSIIYRKALDLGVSIADLPAYEHYWEFLMSHESIRRSCPVAA</sequence>
<dbReference type="GO" id="GO:0016034">
    <property type="term" value="F:maleylacetoacetate isomerase activity"/>
    <property type="evidence" value="ECO:0007669"/>
    <property type="project" value="TreeGrafter"/>
</dbReference>
<dbReference type="SUPFAM" id="SSF47616">
    <property type="entry name" value="GST C-terminal domain-like"/>
    <property type="match status" value="1"/>
</dbReference>
<dbReference type="CDD" id="cd00570">
    <property type="entry name" value="GST_N_family"/>
    <property type="match status" value="1"/>
</dbReference>
<dbReference type="GO" id="GO:0006749">
    <property type="term" value="P:glutathione metabolic process"/>
    <property type="evidence" value="ECO:0007669"/>
    <property type="project" value="TreeGrafter"/>
</dbReference>
<dbReference type="Pfam" id="PF13417">
    <property type="entry name" value="GST_N_3"/>
    <property type="match status" value="1"/>
</dbReference>
<gene>
    <name evidence="2" type="ORF">DFR42_11062</name>
</gene>
<organism evidence="2 3">
    <name type="scientific">Undibacterium pigrum</name>
    <dbReference type="NCBI Taxonomy" id="401470"/>
    <lineage>
        <taxon>Bacteria</taxon>
        <taxon>Pseudomonadati</taxon>
        <taxon>Pseudomonadota</taxon>
        <taxon>Betaproteobacteria</taxon>
        <taxon>Burkholderiales</taxon>
        <taxon>Oxalobacteraceae</taxon>
        <taxon>Undibacterium</taxon>
    </lineage>
</organism>
<dbReference type="GO" id="GO:0004364">
    <property type="term" value="F:glutathione transferase activity"/>
    <property type="evidence" value="ECO:0007669"/>
    <property type="project" value="TreeGrafter"/>
</dbReference>